<proteinExistence type="predicted"/>
<accession>A0AAX3WDW2</accession>
<gene>
    <name evidence="2" type="ORF">KEC54_20185</name>
</gene>
<name>A0AAX3WDW2_METEX</name>
<evidence type="ECO:0000313" key="3">
    <source>
        <dbReference type="Proteomes" id="UP001223720"/>
    </source>
</evidence>
<sequence>MRPRNDLATRLRGLDDIAGRAALLPDVPEERRARLHEIRLWSRSHDRSMSGRLMPREGTPKAAAIDSQRVAFHEYIEEDRRAYVIVGKHRQSTTADGTGPAPGPRWPHW</sequence>
<dbReference type="AlphaFoldDB" id="A0AAX3WDW2"/>
<organism evidence="2 3">
    <name type="scientific">Methylorubrum extorquens</name>
    <name type="common">Methylobacterium dichloromethanicum</name>
    <name type="synonym">Methylobacterium extorquens</name>
    <dbReference type="NCBI Taxonomy" id="408"/>
    <lineage>
        <taxon>Bacteria</taxon>
        <taxon>Pseudomonadati</taxon>
        <taxon>Pseudomonadota</taxon>
        <taxon>Alphaproteobacteria</taxon>
        <taxon>Hyphomicrobiales</taxon>
        <taxon>Methylobacteriaceae</taxon>
        <taxon>Methylorubrum</taxon>
    </lineage>
</organism>
<feature type="region of interest" description="Disordered" evidence="1">
    <location>
        <begin position="89"/>
        <end position="109"/>
    </location>
</feature>
<protein>
    <submittedName>
        <fullName evidence="2">Uncharacterized protein</fullName>
    </submittedName>
</protein>
<evidence type="ECO:0000256" key="1">
    <source>
        <dbReference type="SAM" id="MobiDB-lite"/>
    </source>
</evidence>
<dbReference type="Proteomes" id="UP001223720">
    <property type="component" value="Chromosome"/>
</dbReference>
<reference evidence="2" key="1">
    <citation type="journal article" date="2022" name="Biotechnol. Bioprocess Eng.">
        <title>Pan-genome Analysis Reveals Comparative Genomic Features of Central Metabolic Pathways in Methylorubrum extorquens.</title>
        <authorList>
            <person name="Lee G.M."/>
            <person name="Scott-Nevros Z.K."/>
            <person name="Lee S.-M."/>
            <person name="Kim D."/>
        </authorList>
    </citation>
    <scope>NUCLEOTIDE SEQUENCE</scope>
    <source>
        <strain evidence="2">ATCC 55366</strain>
    </source>
</reference>
<dbReference type="RefSeq" id="WP_283535259.1">
    <property type="nucleotide sequence ID" value="NZ_CP073633.1"/>
</dbReference>
<dbReference type="EMBL" id="CP073633">
    <property type="protein sequence ID" value="WHQ68666.1"/>
    <property type="molecule type" value="Genomic_DNA"/>
</dbReference>
<evidence type="ECO:0000313" key="2">
    <source>
        <dbReference type="EMBL" id="WHQ68666.1"/>
    </source>
</evidence>